<protein>
    <submittedName>
        <fullName evidence="3">Uncharacterized protein</fullName>
    </submittedName>
</protein>
<dbReference type="AlphaFoldDB" id="A0A9P8AFQ4"/>
<sequence>MSSSVRHKNITFDDRDDRLKYAGNWFHDGTWNASSVHQTGTLSSSNDPQANVTFTFPQPAIAFYYYGIARSRGALYAICIDCDPNNPRFEPVDGLNSTDDGTNPPIVLYSRVFDSPGQHVVILTNQNDTRGTPLGNSQLTIDRFDLEILIDDSPAVISTVTQDPSNPGPGTSTAPTATSSSSSSAPIGAIAGGAVGGFGAAVILIAIGLFCLRRRHRRRRMGGSIPPPAPPQPTHVEPFPVQAYSSKGPRISIRPTPATVTLGTDTDLSSSLSPSTVTGSYDPPSSGTYSSNTSSSDQSSSRRARRERRRERRREVDAGPILEEDDGAENEDSLPPLYEQVFRTGRQRSVNQARSSSAPNYNDHTTSIPLTPLRRGPEKT</sequence>
<dbReference type="Proteomes" id="UP001049176">
    <property type="component" value="Chromosome 1"/>
</dbReference>
<proteinExistence type="predicted"/>
<feature type="compositionally biased region" description="Acidic residues" evidence="1">
    <location>
        <begin position="322"/>
        <end position="332"/>
    </location>
</feature>
<dbReference type="KEGG" id="more:E1B28_001712"/>
<feature type="region of interest" description="Disordered" evidence="1">
    <location>
        <begin position="221"/>
        <end position="380"/>
    </location>
</feature>
<evidence type="ECO:0000313" key="3">
    <source>
        <dbReference type="EMBL" id="KAG7099914.1"/>
    </source>
</evidence>
<accession>A0A9P8AFQ4</accession>
<keyword evidence="4" id="KW-1185">Reference proteome</keyword>
<dbReference type="OrthoDB" id="3359616at2759"/>
<feature type="transmembrane region" description="Helical" evidence="2">
    <location>
        <begin position="187"/>
        <end position="212"/>
    </location>
</feature>
<dbReference type="GeneID" id="66070788"/>
<keyword evidence="2" id="KW-0472">Membrane</keyword>
<name>A0A9P8AFQ4_9AGAR</name>
<feature type="compositionally biased region" description="Polar residues" evidence="1">
    <location>
        <begin position="347"/>
        <end position="369"/>
    </location>
</feature>
<feature type="compositionally biased region" description="Basic residues" evidence="1">
    <location>
        <begin position="302"/>
        <end position="312"/>
    </location>
</feature>
<reference evidence="3" key="1">
    <citation type="journal article" date="2021" name="Genome Biol. Evol.">
        <title>The assembled and annotated genome of the fairy-ring fungus Marasmius oreades.</title>
        <authorList>
            <person name="Hiltunen M."/>
            <person name="Ament-Velasquez S.L."/>
            <person name="Johannesson H."/>
        </authorList>
    </citation>
    <scope>NUCLEOTIDE SEQUENCE</scope>
    <source>
        <strain evidence="3">03SP1</strain>
    </source>
</reference>
<comment type="caution">
    <text evidence="3">The sequence shown here is derived from an EMBL/GenBank/DDBJ whole genome shotgun (WGS) entry which is preliminary data.</text>
</comment>
<feature type="region of interest" description="Disordered" evidence="1">
    <location>
        <begin position="158"/>
        <end position="184"/>
    </location>
</feature>
<feature type="compositionally biased region" description="Low complexity" evidence="1">
    <location>
        <begin position="259"/>
        <end position="301"/>
    </location>
</feature>
<organism evidence="3 4">
    <name type="scientific">Marasmius oreades</name>
    <name type="common">fairy-ring Marasmius</name>
    <dbReference type="NCBI Taxonomy" id="181124"/>
    <lineage>
        <taxon>Eukaryota</taxon>
        <taxon>Fungi</taxon>
        <taxon>Dikarya</taxon>
        <taxon>Basidiomycota</taxon>
        <taxon>Agaricomycotina</taxon>
        <taxon>Agaricomycetes</taxon>
        <taxon>Agaricomycetidae</taxon>
        <taxon>Agaricales</taxon>
        <taxon>Marasmiineae</taxon>
        <taxon>Marasmiaceae</taxon>
        <taxon>Marasmius</taxon>
    </lineage>
</organism>
<evidence type="ECO:0000256" key="2">
    <source>
        <dbReference type="SAM" id="Phobius"/>
    </source>
</evidence>
<evidence type="ECO:0000256" key="1">
    <source>
        <dbReference type="SAM" id="MobiDB-lite"/>
    </source>
</evidence>
<keyword evidence="2" id="KW-1133">Transmembrane helix</keyword>
<feature type="compositionally biased region" description="Low complexity" evidence="1">
    <location>
        <begin position="168"/>
        <end position="184"/>
    </location>
</feature>
<keyword evidence="2" id="KW-0812">Transmembrane</keyword>
<gene>
    <name evidence="3" type="ORF">E1B28_001712</name>
</gene>
<dbReference type="EMBL" id="CM032181">
    <property type="protein sequence ID" value="KAG7099914.1"/>
    <property type="molecule type" value="Genomic_DNA"/>
</dbReference>
<dbReference type="RefSeq" id="XP_043016384.1">
    <property type="nucleotide sequence ID" value="XM_043147670.1"/>
</dbReference>
<evidence type="ECO:0000313" key="4">
    <source>
        <dbReference type="Proteomes" id="UP001049176"/>
    </source>
</evidence>